<dbReference type="SMART" id="SM00353">
    <property type="entry name" value="HLH"/>
    <property type="match status" value="1"/>
</dbReference>
<feature type="region of interest" description="Disordered" evidence="7">
    <location>
        <begin position="141"/>
        <end position="164"/>
    </location>
</feature>
<feature type="compositionally biased region" description="Polar residues" evidence="7">
    <location>
        <begin position="1093"/>
        <end position="1110"/>
    </location>
</feature>
<feature type="compositionally biased region" description="Polar residues" evidence="7">
    <location>
        <begin position="853"/>
        <end position="863"/>
    </location>
</feature>
<dbReference type="CDD" id="cd11453">
    <property type="entry name" value="bHLH_AtBIM_like"/>
    <property type="match status" value="1"/>
</dbReference>
<feature type="compositionally biased region" description="Basic and acidic residues" evidence="7">
    <location>
        <begin position="31"/>
        <end position="42"/>
    </location>
</feature>
<dbReference type="InterPro" id="IPR046960">
    <property type="entry name" value="PPR_At4g14850-like_plant"/>
</dbReference>
<dbReference type="Gramene" id="OGLUM09G14430.1">
    <property type="protein sequence ID" value="OGLUM09G14430.1"/>
    <property type="gene ID" value="OGLUM09G14430"/>
</dbReference>
<dbReference type="InterPro" id="IPR011598">
    <property type="entry name" value="bHLH_dom"/>
</dbReference>
<feature type="region of interest" description="Disordered" evidence="7">
    <location>
        <begin position="234"/>
        <end position="299"/>
    </location>
</feature>
<evidence type="ECO:0000256" key="1">
    <source>
        <dbReference type="ARBA" id="ARBA00005510"/>
    </source>
</evidence>
<dbReference type="Pfam" id="PF13041">
    <property type="entry name" value="PPR_2"/>
    <property type="match status" value="1"/>
</dbReference>
<feature type="region of interest" description="Disordered" evidence="7">
    <location>
        <begin position="1085"/>
        <end position="1136"/>
    </location>
</feature>
<sequence>MFDSRQYGAATRAAGNHHPRHRRRRSQAKPSEAKQREAKGRKACLVERRGLSSSRVGILALSPRHDWSGERSRRVGSGGGREAVGLISELQLWASKATTREHDFLSLYTTAAKDPSLQLHDAKPPHPSQGFFLRTHDFLQPLEKPTPAPAPPPTSQLQQQQQQAFPGGIGTFSISHVAGARPVAAAVVKAEPTPFVLWGQPAAAAAAHPVAALGHHHHHHHQWTLPFAGVGQVAATAARQQQERKGRVGGGGFMDSGSRSSGGAGFDDDDGVAARREVSSSLKERRREGRGEEGRRRSRELMEMEMEMYSRCARPSHIHQLHARLVVSGRLRCTSPSLALALLRAACRVRASPCLRPLAHHLLDHIPRPHPHLLHAAARLAYRLRLPSLALRHYVALRTHHPVFLPPAAAIADMLKSVRGRAAHAHALRVTAHAGDTRFLDNTLIAMYFACGDVQRARLVFEGMCDRDVISWTSLISGLVQNGSPLQGIQQFATMMHCDVRPDFVVLVTIAKAFMELDNLPGAESAHSLVVKGGFHDEQDVMITLTAMYASFGCLVAARALFDMVPPQQLGSTELAAWMEDCVCRSEYREDVLVNTALIDMYAKSGSISHARAVFERMHVDDRDVVVWSALITGYGVQGLVNEACTLFQDMKLAGVRPNDVTFLGLLSACNHAGAVEKGWSYFHSMKPDYGIEPQHQHYACVVDLLSRAGQLDRAYQFILNMPIKPEMTVWGALLHGCKMHGHSNMAMAECAAQHIFELEQSNAGHYVQLANMYASAGMWSQVAGMRVTMRERGVTKATGFSFIEVDGEMHSFHAWDHSHPRATEIFAMLCLLSPTPTGGEMRVDGKGGSCSGSGTDQRPSSPRSKHSATEQRRRSKINDRFQILRELLPHSDQKRDKATFLLEVIEYIRFLQEKVQKFEASVPEWNQENAKILPWSKGQNPGDDLPDPSQFIRNGSSSGYNFTGKPDDNHNMVTSAAASGAQELVETDHAASVSYRSAETPTNITNNVTSQAQAQWASPAGVDDCAMNSEMLNNQQLAIDEGTISLSSQYSQQLLGTLTHALESSGVDLSQASISVQINLGKRAVKRPGADGSSSSKELPSTSANNENMGHQLMMLGGGTEELPHPTKRHKSGNS</sequence>
<dbReference type="InterPro" id="IPR002885">
    <property type="entry name" value="PPR_rpt"/>
</dbReference>
<feature type="compositionally biased region" description="Basic and acidic residues" evidence="7">
    <location>
        <begin position="868"/>
        <end position="877"/>
    </location>
</feature>
<feature type="domain" description="BHLH" evidence="8">
    <location>
        <begin position="862"/>
        <end position="912"/>
    </location>
</feature>
<feature type="region of interest" description="Disordered" evidence="7">
    <location>
        <begin position="937"/>
        <end position="960"/>
    </location>
</feature>
<evidence type="ECO:0000256" key="5">
    <source>
        <dbReference type="ARBA" id="ARBA00023163"/>
    </source>
</evidence>
<reference evidence="9" key="1">
    <citation type="submission" date="2015-04" db="UniProtKB">
        <authorList>
            <consortium name="EnsemblPlants"/>
        </authorList>
    </citation>
    <scope>IDENTIFICATION</scope>
</reference>
<dbReference type="InterPro" id="IPR011990">
    <property type="entry name" value="TPR-like_helical_dom_sf"/>
</dbReference>
<dbReference type="eggNOG" id="KOG4197">
    <property type="taxonomic scope" value="Eukaryota"/>
</dbReference>
<evidence type="ECO:0000313" key="9">
    <source>
        <dbReference type="EnsemblPlants" id="OGLUM09G14430.1"/>
    </source>
</evidence>
<dbReference type="HOGENOM" id="CLU_002706_2_0_1"/>
<dbReference type="NCBIfam" id="TIGR00756">
    <property type="entry name" value="PPR"/>
    <property type="match status" value="2"/>
</dbReference>
<evidence type="ECO:0000313" key="10">
    <source>
        <dbReference type="Proteomes" id="UP000026961"/>
    </source>
</evidence>
<evidence type="ECO:0000256" key="4">
    <source>
        <dbReference type="ARBA" id="ARBA00023015"/>
    </source>
</evidence>
<dbReference type="EnsemblPlants" id="OGLUM09G14430.1">
    <property type="protein sequence ID" value="OGLUM09G14430.1"/>
    <property type="gene ID" value="OGLUM09G14430"/>
</dbReference>
<dbReference type="GO" id="GO:0009451">
    <property type="term" value="P:RNA modification"/>
    <property type="evidence" value="ECO:0007669"/>
    <property type="project" value="InterPro"/>
</dbReference>
<reference evidence="9" key="2">
    <citation type="submission" date="2018-05" db="EMBL/GenBank/DDBJ databases">
        <title>OgluRS3 (Oryza glumaepatula Reference Sequence Version 3).</title>
        <authorList>
            <person name="Zhang J."/>
            <person name="Kudrna D."/>
            <person name="Lee S."/>
            <person name="Talag J."/>
            <person name="Welchert J."/>
            <person name="Wing R.A."/>
        </authorList>
    </citation>
    <scope>NUCLEOTIDE SEQUENCE [LARGE SCALE GENOMIC DNA]</scope>
</reference>
<feature type="repeat" description="PPR" evidence="6">
    <location>
        <begin position="624"/>
        <end position="658"/>
    </location>
</feature>
<name>A0A0E0B4B3_9ORYZ</name>
<dbReference type="Pfam" id="PF00010">
    <property type="entry name" value="HLH"/>
    <property type="match status" value="1"/>
</dbReference>
<feature type="repeat" description="PPR" evidence="6">
    <location>
        <begin position="468"/>
        <end position="502"/>
    </location>
</feature>
<dbReference type="GO" id="GO:0046983">
    <property type="term" value="F:protein dimerization activity"/>
    <property type="evidence" value="ECO:0007669"/>
    <property type="project" value="InterPro"/>
</dbReference>
<dbReference type="Proteomes" id="UP000026961">
    <property type="component" value="Chromosome 9"/>
</dbReference>
<evidence type="ECO:0000256" key="6">
    <source>
        <dbReference type="PROSITE-ProRule" id="PRU00708"/>
    </source>
</evidence>
<keyword evidence="10" id="KW-1185">Reference proteome</keyword>
<feature type="region of interest" description="Disordered" evidence="7">
    <location>
        <begin position="1"/>
        <end position="42"/>
    </location>
</feature>
<keyword evidence="5" id="KW-0804">Transcription</keyword>
<organism evidence="9">
    <name type="scientific">Oryza glumipatula</name>
    <dbReference type="NCBI Taxonomy" id="40148"/>
    <lineage>
        <taxon>Eukaryota</taxon>
        <taxon>Viridiplantae</taxon>
        <taxon>Streptophyta</taxon>
        <taxon>Embryophyta</taxon>
        <taxon>Tracheophyta</taxon>
        <taxon>Spermatophyta</taxon>
        <taxon>Magnoliopsida</taxon>
        <taxon>Liliopsida</taxon>
        <taxon>Poales</taxon>
        <taxon>Poaceae</taxon>
        <taxon>BOP clade</taxon>
        <taxon>Oryzoideae</taxon>
        <taxon>Oryzeae</taxon>
        <taxon>Oryzinae</taxon>
        <taxon>Oryza</taxon>
    </lineage>
</organism>
<keyword evidence="2" id="KW-0677">Repeat</keyword>
<dbReference type="AlphaFoldDB" id="A0A0E0B4B3"/>
<evidence type="ECO:0000256" key="7">
    <source>
        <dbReference type="SAM" id="MobiDB-lite"/>
    </source>
</evidence>
<dbReference type="PROSITE" id="PS51375">
    <property type="entry name" value="PPR"/>
    <property type="match status" value="2"/>
</dbReference>
<dbReference type="STRING" id="40148.A0A0E0B4B3"/>
<dbReference type="InterPro" id="IPR046848">
    <property type="entry name" value="E_motif"/>
</dbReference>
<dbReference type="Gene3D" id="1.25.40.10">
    <property type="entry name" value="Tetratricopeptide repeat domain"/>
    <property type="match status" value="2"/>
</dbReference>
<feature type="compositionally biased region" description="Basic residues" evidence="7">
    <location>
        <begin position="1127"/>
        <end position="1136"/>
    </location>
</feature>
<dbReference type="InterPro" id="IPR036638">
    <property type="entry name" value="HLH_DNA-bd_sf"/>
</dbReference>
<dbReference type="GO" id="GO:0003723">
    <property type="term" value="F:RNA binding"/>
    <property type="evidence" value="ECO:0007669"/>
    <property type="project" value="InterPro"/>
</dbReference>
<dbReference type="PANTHER" id="PTHR47926:SF396">
    <property type="entry name" value="PENTATRICOPEPTIDE REPEAT-CONTAINING PROTEIN"/>
    <property type="match status" value="1"/>
</dbReference>
<comment type="similarity">
    <text evidence="1">Belongs to the bHLH protein family.</text>
</comment>
<feature type="compositionally biased region" description="Pro residues" evidence="7">
    <location>
        <begin position="144"/>
        <end position="154"/>
    </location>
</feature>
<evidence type="ECO:0000256" key="3">
    <source>
        <dbReference type="ARBA" id="ARBA00022946"/>
    </source>
</evidence>
<keyword evidence="4" id="KW-0805">Transcription regulation</keyword>
<feature type="compositionally biased region" description="Basic residues" evidence="7">
    <location>
        <begin position="15"/>
        <end position="27"/>
    </location>
</feature>
<feature type="compositionally biased region" description="Gly residues" evidence="7">
    <location>
        <begin position="248"/>
        <end position="265"/>
    </location>
</feature>
<protein>
    <recommendedName>
        <fullName evidence="8">BHLH domain-containing protein</fullName>
    </recommendedName>
</protein>
<accession>A0A0E0B4B3</accession>
<dbReference type="PANTHER" id="PTHR47926">
    <property type="entry name" value="PENTATRICOPEPTIDE REPEAT-CONTAINING PROTEIN"/>
    <property type="match status" value="1"/>
</dbReference>
<feature type="compositionally biased region" description="Basic and acidic residues" evidence="7">
    <location>
        <begin position="272"/>
        <end position="299"/>
    </location>
</feature>
<evidence type="ECO:0000256" key="2">
    <source>
        <dbReference type="ARBA" id="ARBA00022737"/>
    </source>
</evidence>
<evidence type="ECO:0000259" key="8">
    <source>
        <dbReference type="PROSITE" id="PS50888"/>
    </source>
</evidence>
<dbReference type="PROSITE" id="PS50888">
    <property type="entry name" value="BHLH"/>
    <property type="match status" value="1"/>
</dbReference>
<keyword evidence="3" id="KW-0809">Transit peptide</keyword>
<dbReference type="FunFam" id="1.25.40.10:FF:000090">
    <property type="entry name" value="Pentatricopeptide repeat-containing protein, chloroplastic"/>
    <property type="match status" value="1"/>
</dbReference>
<feature type="compositionally biased region" description="Low complexity" evidence="7">
    <location>
        <begin position="155"/>
        <end position="164"/>
    </location>
</feature>
<dbReference type="Gene3D" id="4.10.280.10">
    <property type="entry name" value="Helix-loop-helix DNA-binding domain"/>
    <property type="match status" value="1"/>
</dbReference>
<dbReference type="SUPFAM" id="SSF47459">
    <property type="entry name" value="HLH, helix-loop-helix DNA-binding domain"/>
    <property type="match status" value="1"/>
</dbReference>
<dbReference type="Pfam" id="PF01535">
    <property type="entry name" value="PPR"/>
    <property type="match status" value="3"/>
</dbReference>
<dbReference type="Pfam" id="PF20431">
    <property type="entry name" value="E_motif"/>
    <property type="match status" value="1"/>
</dbReference>
<proteinExistence type="inferred from homology"/>
<feature type="region of interest" description="Disordered" evidence="7">
    <location>
        <begin position="840"/>
        <end position="877"/>
    </location>
</feature>